<keyword evidence="3" id="KW-1185">Reference proteome</keyword>
<proteinExistence type="predicted"/>
<evidence type="ECO:0000313" key="3">
    <source>
        <dbReference type="Proteomes" id="UP000010798"/>
    </source>
</evidence>
<reference evidence="2 3" key="1">
    <citation type="submission" date="2012-02" db="EMBL/GenBank/DDBJ databases">
        <title>Complete sequence of chromosome of Singulisphaera acidiphila DSM 18658.</title>
        <authorList>
            <consortium name="US DOE Joint Genome Institute (JGI-PGF)"/>
            <person name="Lucas S."/>
            <person name="Copeland A."/>
            <person name="Lapidus A."/>
            <person name="Glavina del Rio T."/>
            <person name="Dalin E."/>
            <person name="Tice H."/>
            <person name="Bruce D."/>
            <person name="Goodwin L."/>
            <person name="Pitluck S."/>
            <person name="Peters L."/>
            <person name="Ovchinnikova G."/>
            <person name="Chertkov O."/>
            <person name="Kyrpides N."/>
            <person name="Mavromatis K."/>
            <person name="Ivanova N."/>
            <person name="Brettin T."/>
            <person name="Detter J.C."/>
            <person name="Han C."/>
            <person name="Larimer F."/>
            <person name="Land M."/>
            <person name="Hauser L."/>
            <person name="Markowitz V."/>
            <person name="Cheng J.-F."/>
            <person name="Hugenholtz P."/>
            <person name="Woyke T."/>
            <person name="Wu D."/>
            <person name="Tindall B."/>
            <person name="Pomrenke H."/>
            <person name="Brambilla E."/>
            <person name="Klenk H.-P."/>
            <person name="Eisen J.A."/>
        </authorList>
    </citation>
    <scope>NUCLEOTIDE SEQUENCE [LARGE SCALE GENOMIC DNA]</scope>
    <source>
        <strain evidence="3">ATCC BAA-1392 / DSM 18658 / VKM B-2454 / MOB10</strain>
    </source>
</reference>
<dbReference type="EMBL" id="CP003364">
    <property type="protein sequence ID" value="AGA24854.1"/>
    <property type="molecule type" value="Genomic_DNA"/>
</dbReference>
<dbReference type="RefSeq" id="WP_015244039.1">
    <property type="nucleotide sequence ID" value="NC_019892.1"/>
</dbReference>
<protein>
    <recommendedName>
        <fullName evidence="4">Lipoprotein</fullName>
    </recommendedName>
</protein>
<dbReference type="KEGG" id="saci:Sinac_0415"/>
<dbReference type="AlphaFoldDB" id="L0D624"/>
<evidence type="ECO:0000256" key="1">
    <source>
        <dbReference type="SAM" id="MobiDB-lite"/>
    </source>
</evidence>
<accession>L0D624</accession>
<feature type="region of interest" description="Disordered" evidence="1">
    <location>
        <begin position="106"/>
        <end position="126"/>
    </location>
</feature>
<dbReference type="PROSITE" id="PS51257">
    <property type="entry name" value="PROKAR_LIPOPROTEIN"/>
    <property type="match status" value="1"/>
</dbReference>
<dbReference type="OrthoDB" id="291359at2"/>
<dbReference type="eggNOG" id="ENOG502ZDYC">
    <property type="taxonomic scope" value="Bacteria"/>
</dbReference>
<dbReference type="Proteomes" id="UP000010798">
    <property type="component" value="Chromosome"/>
</dbReference>
<dbReference type="HOGENOM" id="CLU_1694338_0_0_0"/>
<name>L0D624_SINAD</name>
<evidence type="ECO:0000313" key="2">
    <source>
        <dbReference type="EMBL" id="AGA24854.1"/>
    </source>
</evidence>
<sequence>MRTMMFVVTLCVTFGGCGGSGSQPGASGPASALEVGPHGGILIPLPEEKGFAEVALESPPGAAKRSSKPMLVARFLRPDLKSALEPPPGEVSIKLEFPDRAAETISLKPVTEANSRNDPGRFASAPGDYAVDPLIGELKATLQGQAFAAPFTNGR</sequence>
<evidence type="ECO:0008006" key="4">
    <source>
        <dbReference type="Google" id="ProtNLM"/>
    </source>
</evidence>
<organism evidence="2 3">
    <name type="scientific">Singulisphaera acidiphila (strain ATCC BAA-1392 / DSM 18658 / VKM B-2454 / MOB10)</name>
    <dbReference type="NCBI Taxonomy" id="886293"/>
    <lineage>
        <taxon>Bacteria</taxon>
        <taxon>Pseudomonadati</taxon>
        <taxon>Planctomycetota</taxon>
        <taxon>Planctomycetia</taxon>
        <taxon>Isosphaerales</taxon>
        <taxon>Isosphaeraceae</taxon>
        <taxon>Singulisphaera</taxon>
    </lineage>
</organism>
<gene>
    <name evidence="2" type="ordered locus">Sinac_0415</name>
</gene>